<feature type="domain" description="Membrane insertase YidC N-terminal" evidence="15">
    <location>
        <begin position="63"/>
        <end position="338"/>
    </location>
</feature>
<feature type="domain" description="Membrane insertase YidC/Oxa/ALB C-terminal" evidence="14">
    <location>
        <begin position="350"/>
        <end position="543"/>
    </location>
</feature>
<evidence type="ECO:0000313" key="17">
    <source>
        <dbReference type="Proteomes" id="UP000175679"/>
    </source>
</evidence>
<evidence type="ECO:0000256" key="4">
    <source>
        <dbReference type="ARBA" id="ARBA00022448"/>
    </source>
</evidence>
<evidence type="ECO:0000259" key="15">
    <source>
        <dbReference type="Pfam" id="PF14849"/>
    </source>
</evidence>
<dbReference type="RefSeq" id="WP_070065122.1">
    <property type="nucleotide sequence ID" value="NZ_MJMG01000007.1"/>
</dbReference>
<dbReference type="GO" id="GO:0051205">
    <property type="term" value="P:protein insertion into membrane"/>
    <property type="evidence" value="ECO:0007669"/>
    <property type="project" value="TreeGrafter"/>
</dbReference>
<dbReference type="GO" id="GO:0032977">
    <property type="term" value="F:membrane insertase activity"/>
    <property type="evidence" value="ECO:0007669"/>
    <property type="project" value="InterPro"/>
</dbReference>
<dbReference type="EMBL" id="MJMG01000007">
    <property type="protein sequence ID" value="OEY86643.1"/>
    <property type="molecule type" value="Genomic_DNA"/>
</dbReference>
<dbReference type="Pfam" id="PF02096">
    <property type="entry name" value="60KD_IMP"/>
    <property type="match status" value="1"/>
</dbReference>
<protein>
    <recommendedName>
        <fullName evidence="3 13">Membrane protein insertase YidC</fullName>
    </recommendedName>
    <alternativeName>
        <fullName evidence="12 13">Foldase YidC</fullName>
    </alternativeName>
    <alternativeName>
        <fullName evidence="11 13">Membrane integrase YidC</fullName>
    </alternativeName>
    <alternativeName>
        <fullName evidence="13">Membrane protein YidC</fullName>
    </alternativeName>
</protein>
<reference evidence="16 17" key="1">
    <citation type="submission" date="2016-09" db="EMBL/GenBank/DDBJ databases">
        <title>Genomic evidence for plant-parasitic nematodes as the earliest Wolbachia hosts.</title>
        <authorList>
            <person name="Brown A.M."/>
            <person name="Wasala S.K."/>
            <person name="Howe D.K."/>
            <person name="Peetz A.B."/>
            <person name="Zasada I.A."/>
            <person name="Denver D.R."/>
        </authorList>
    </citation>
    <scope>NUCLEOTIDE SEQUENCE [LARGE SCALE GENOMIC DNA]</scope>
    <source>
        <strain evidence="17">wPpe</strain>
    </source>
</reference>
<evidence type="ECO:0000256" key="6">
    <source>
        <dbReference type="ARBA" id="ARBA00022692"/>
    </source>
</evidence>
<dbReference type="PANTHER" id="PTHR12428">
    <property type="entry name" value="OXA1"/>
    <property type="match status" value="1"/>
</dbReference>
<dbReference type="InterPro" id="IPR019998">
    <property type="entry name" value="Membr_insert_YidC"/>
</dbReference>
<feature type="transmembrane region" description="Helical" evidence="13">
    <location>
        <begin position="416"/>
        <end position="441"/>
    </location>
</feature>
<evidence type="ECO:0000256" key="8">
    <source>
        <dbReference type="ARBA" id="ARBA00022989"/>
    </source>
</evidence>
<dbReference type="PRINTS" id="PR01900">
    <property type="entry name" value="YIDCPROTEIN"/>
</dbReference>
<dbReference type="Gene3D" id="2.70.98.90">
    <property type="match status" value="1"/>
</dbReference>
<comment type="caution">
    <text evidence="16">The sequence shown here is derived from an EMBL/GenBank/DDBJ whole genome shotgun (WGS) entry which is preliminary data.</text>
</comment>
<dbReference type="OrthoDB" id="9780552at2"/>
<comment type="function">
    <text evidence="13">Required for the insertion and/or proper folding and/or complex formation of integral membrane proteins into the membrane. Involved in integration of membrane proteins that insert both dependently and independently of the Sec translocase complex, as well as at least some lipoproteins. Aids folding of multispanning membrane proteins.</text>
</comment>
<evidence type="ECO:0000256" key="3">
    <source>
        <dbReference type="ARBA" id="ARBA00015325"/>
    </source>
</evidence>
<evidence type="ECO:0000256" key="12">
    <source>
        <dbReference type="ARBA" id="ARBA00033342"/>
    </source>
</evidence>
<organism evidence="16 17">
    <name type="scientific">Wolbachia pipientis</name>
    <dbReference type="NCBI Taxonomy" id="955"/>
    <lineage>
        <taxon>Bacteria</taxon>
        <taxon>Pseudomonadati</taxon>
        <taxon>Pseudomonadota</taxon>
        <taxon>Alphaproteobacteria</taxon>
        <taxon>Rickettsiales</taxon>
        <taxon>Anaplasmataceae</taxon>
        <taxon>Wolbachieae</taxon>
        <taxon>Wolbachia</taxon>
    </lineage>
</organism>
<keyword evidence="6 13" id="KW-0812">Transmembrane</keyword>
<keyword evidence="8 13" id="KW-1133">Transmembrane helix</keyword>
<evidence type="ECO:0000256" key="11">
    <source>
        <dbReference type="ARBA" id="ARBA00033245"/>
    </source>
</evidence>
<dbReference type="NCBIfam" id="TIGR03592">
    <property type="entry name" value="yidC_oxa1_cterm"/>
    <property type="match status" value="1"/>
</dbReference>
<dbReference type="AlphaFoldDB" id="A0A1E7QJJ8"/>
<sequence length="554" mass="64617">MSEEKNLILAVILSTLIILLWHMISDNFINKTKSIQQKSLESFNLDHTDIDRLHIIDSTSKQRVSFSNNMLNGSIYLKGARFDDLTLATYHVTPDPLSPQVTLLSPSESKDVYFAEFGWLDPNNKIEVPNSETMWQVNKANGQEMELYWNNKSNVIFKMGIKLVHDYLFEIKQIVENNTQDNIVLTPYGKINRKRDNINDSSWLSHEGVLGVFDDRLKEWRYKDLSKKHFIQINTDTENWFGFADKYWFTAIVPEQYSKVNVSIKHKIINESNRFQVDFTKPNITILPGQNVSNINYFFAGAKKLDLLDFYKDTFNIPRFDKAVDFGVLYFITKPVFLLLAYFNQLLKNFGLAILLLTLVVKIVMLPLSSRSHISKLKLKYLHPEIVRIKELYKNDPLKQNKETMALYKKNNINPVLSIFSTIFIHTPVFFALYKVLFVTIEMRHAPFYLWIKDLSAPDPTNVFTLFKYELPISIGILPIIYGITMLIIHKLNKEDHIYKTDEFNVMRFLPYISVFIVSSFPAGLLIYWIFNNIITLIEQCLVKFSINIKAIHV</sequence>
<dbReference type="InterPro" id="IPR038221">
    <property type="entry name" value="YidC_periplasmic_sf"/>
</dbReference>
<keyword evidence="4 13" id="KW-0813">Transport</keyword>
<evidence type="ECO:0000256" key="13">
    <source>
        <dbReference type="HAMAP-Rule" id="MF_01810"/>
    </source>
</evidence>
<keyword evidence="7 13" id="KW-0653">Protein transport</keyword>
<proteinExistence type="inferred from homology"/>
<keyword evidence="17" id="KW-1185">Reference proteome</keyword>
<feature type="transmembrane region" description="Helical" evidence="13">
    <location>
        <begin position="349"/>
        <end position="368"/>
    </location>
</feature>
<feature type="transmembrane region" description="Helical" evidence="13">
    <location>
        <begin position="323"/>
        <end position="343"/>
    </location>
</feature>
<keyword evidence="10 13" id="KW-0143">Chaperone</keyword>
<dbReference type="GO" id="GO:0015031">
    <property type="term" value="P:protein transport"/>
    <property type="evidence" value="ECO:0007669"/>
    <property type="project" value="UniProtKB-KW"/>
</dbReference>
<evidence type="ECO:0000313" key="16">
    <source>
        <dbReference type="EMBL" id="OEY86643.1"/>
    </source>
</evidence>
<dbReference type="PANTHER" id="PTHR12428:SF65">
    <property type="entry name" value="CYTOCHROME C OXIDASE ASSEMBLY PROTEIN COX18, MITOCHONDRIAL"/>
    <property type="match status" value="1"/>
</dbReference>
<dbReference type="InterPro" id="IPR028053">
    <property type="entry name" value="Membr_insert_YidC_N"/>
</dbReference>
<dbReference type="CDD" id="cd20070">
    <property type="entry name" value="5TM_YidC_Alb3"/>
    <property type="match status" value="1"/>
</dbReference>
<dbReference type="InterPro" id="IPR047196">
    <property type="entry name" value="YidC_ALB_C"/>
</dbReference>
<name>A0A1E7QJJ8_WOLPI</name>
<dbReference type="InterPro" id="IPR001708">
    <property type="entry name" value="YidC/ALB3/OXA1/COX18"/>
</dbReference>
<accession>A0A1E7QJJ8</accession>
<evidence type="ECO:0000256" key="10">
    <source>
        <dbReference type="ARBA" id="ARBA00023186"/>
    </source>
</evidence>
<dbReference type="HAMAP" id="MF_01810">
    <property type="entry name" value="YidC_type1"/>
    <property type="match status" value="1"/>
</dbReference>
<dbReference type="InterPro" id="IPR028055">
    <property type="entry name" value="YidC/Oxa/ALB_C"/>
</dbReference>
<dbReference type="NCBIfam" id="TIGR03593">
    <property type="entry name" value="yidC_nterm"/>
    <property type="match status" value="1"/>
</dbReference>
<evidence type="ECO:0000256" key="9">
    <source>
        <dbReference type="ARBA" id="ARBA00023136"/>
    </source>
</evidence>
<evidence type="ECO:0000259" key="14">
    <source>
        <dbReference type="Pfam" id="PF02096"/>
    </source>
</evidence>
<dbReference type="GO" id="GO:0005886">
    <property type="term" value="C:plasma membrane"/>
    <property type="evidence" value="ECO:0007669"/>
    <property type="project" value="UniProtKB-SubCell"/>
</dbReference>
<dbReference type="PRINTS" id="PR00701">
    <property type="entry name" value="60KDINNERMP"/>
</dbReference>
<dbReference type="Pfam" id="PF14849">
    <property type="entry name" value="YidC_periplas"/>
    <property type="match status" value="1"/>
</dbReference>
<evidence type="ECO:0000256" key="7">
    <source>
        <dbReference type="ARBA" id="ARBA00022927"/>
    </source>
</evidence>
<evidence type="ECO:0000256" key="1">
    <source>
        <dbReference type="ARBA" id="ARBA00004429"/>
    </source>
</evidence>
<comment type="similarity">
    <text evidence="2 13">Belongs to the OXA1/ALB3/YidC family. Type 1 subfamily.</text>
</comment>
<dbReference type="Proteomes" id="UP000175679">
    <property type="component" value="Unassembled WGS sequence"/>
</dbReference>
<dbReference type="CDD" id="cd19961">
    <property type="entry name" value="EcYidC-like_peri"/>
    <property type="match status" value="1"/>
</dbReference>
<feature type="transmembrane region" description="Helical" evidence="13">
    <location>
        <begin position="6"/>
        <end position="24"/>
    </location>
</feature>
<evidence type="ECO:0000256" key="2">
    <source>
        <dbReference type="ARBA" id="ARBA00010527"/>
    </source>
</evidence>
<comment type="subcellular location">
    <subcellularLocation>
        <location evidence="1">Cell inner membrane</location>
        <topology evidence="1">Multi-pass membrane protein</topology>
    </subcellularLocation>
    <subcellularLocation>
        <location evidence="13">Cell membrane</location>
        <topology evidence="13">Multi-pass membrane protein</topology>
    </subcellularLocation>
</comment>
<keyword evidence="9 13" id="KW-0472">Membrane</keyword>
<evidence type="ECO:0000256" key="5">
    <source>
        <dbReference type="ARBA" id="ARBA00022475"/>
    </source>
</evidence>
<comment type="subunit">
    <text evidence="13">Interacts with the Sec translocase complex via SecD. Specifically interacts with transmembrane segments of nascent integral membrane proteins during membrane integration.</text>
</comment>
<feature type="transmembrane region" description="Helical" evidence="13">
    <location>
        <begin position="509"/>
        <end position="531"/>
    </location>
</feature>
<dbReference type="NCBIfam" id="NF002353">
    <property type="entry name" value="PRK01318.1-4"/>
    <property type="match status" value="1"/>
</dbReference>
<feature type="transmembrane region" description="Helical" evidence="13">
    <location>
        <begin position="471"/>
        <end position="489"/>
    </location>
</feature>
<keyword evidence="5 13" id="KW-1003">Cell membrane</keyword>
<gene>
    <name evidence="13" type="primary">yidC</name>
    <name evidence="16" type="ORF">BIY23_03010</name>
</gene>